<dbReference type="GO" id="GO:0008886">
    <property type="term" value="F:glyceraldehyde-3-phosphate dehydrogenase (NADP+) (non-phosphorylating) activity"/>
    <property type="evidence" value="ECO:0007669"/>
    <property type="project" value="UniProtKB-EC"/>
</dbReference>
<protein>
    <recommendedName>
        <fullName evidence="4">NADP-dependent glyceraldehyde-3-phosphate dehydrogenase</fullName>
        <ecNumber evidence="3">1.2.1.9</ecNumber>
    </recommendedName>
    <alternativeName>
        <fullName evidence="5">Glyceraldehyde-3-phosphate dehydrogenase [NADP(+)]</fullName>
    </alternativeName>
    <alternativeName>
        <fullName evidence="6">Non-phosphorylating glyceraldehyde 3-phosphate dehydrogenase</fullName>
    </alternativeName>
    <alternativeName>
        <fullName evidence="7">Triosephosphate dehydrogenase</fullName>
    </alternativeName>
</protein>
<dbReference type="AlphaFoldDB" id="A0AAV7ZL19"/>
<feature type="domain" description="Aldehyde dehydrogenase" evidence="9">
    <location>
        <begin position="29"/>
        <end position="482"/>
    </location>
</feature>
<evidence type="ECO:0000256" key="3">
    <source>
        <dbReference type="ARBA" id="ARBA00038980"/>
    </source>
</evidence>
<evidence type="ECO:0000256" key="7">
    <source>
        <dbReference type="ARBA" id="ARBA00043052"/>
    </source>
</evidence>
<dbReference type="EMBL" id="JANTQA010000030">
    <property type="protein sequence ID" value="KAJ3440544.1"/>
    <property type="molecule type" value="Genomic_DNA"/>
</dbReference>
<dbReference type="EC" id="1.2.1.9" evidence="3"/>
<evidence type="ECO:0000256" key="5">
    <source>
        <dbReference type="ARBA" id="ARBA00042470"/>
    </source>
</evidence>
<dbReference type="PANTHER" id="PTHR42991:SF1">
    <property type="entry name" value="ALDEHYDE DEHYDROGENASE"/>
    <property type="match status" value="1"/>
</dbReference>
<evidence type="ECO:0000259" key="9">
    <source>
        <dbReference type="Pfam" id="PF00171"/>
    </source>
</evidence>
<dbReference type="Gene3D" id="3.40.605.10">
    <property type="entry name" value="Aldehyde Dehydrogenase, Chain A, domain 1"/>
    <property type="match status" value="1"/>
</dbReference>
<comment type="similarity">
    <text evidence="1">Belongs to the aldehyde dehydrogenase family.</text>
</comment>
<evidence type="ECO:0000313" key="11">
    <source>
        <dbReference type="Proteomes" id="UP001146793"/>
    </source>
</evidence>
<dbReference type="InterPro" id="IPR015590">
    <property type="entry name" value="Aldehyde_DH_dom"/>
</dbReference>
<evidence type="ECO:0000256" key="1">
    <source>
        <dbReference type="ARBA" id="ARBA00009986"/>
    </source>
</evidence>
<organism evidence="10 11">
    <name type="scientific">Anaeramoeba flamelloides</name>
    <dbReference type="NCBI Taxonomy" id="1746091"/>
    <lineage>
        <taxon>Eukaryota</taxon>
        <taxon>Metamonada</taxon>
        <taxon>Anaeramoebidae</taxon>
        <taxon>Anaeramoeba</taxon>
    </lineage>
</organism>
<reference evidence="10" key="1">
    <citation type="submission" date="2022-08" db="EMBL/GenBank/DDBJ databases">
        <title>Novel sulphate-reducing endosymbionts in the free-living metamonad Anaeramoeba.</title>
        <authorList>
            <person name="Jerlstrom-Hultqvist J."/>
            <person name="Cepicka I."/>
            <person name="Gallot-Lavallee L."/>
            <person name="Salas-Leiva D."/>
            <person name="Curtis B.A."/>
            <person name="Zahonova K."/>
            <person name="Pipaliya S."/>
            <person name="Dacks J."/>
            <person name="Roger A.J."/>
        </authorList>
    </citation>
    <scope>NUCLEOTIDE SEQUENCE</scope>
    <source>
        <strain evidence="10">Busselton2</strain>
    </source>
</reference>
<evidence type="ECO:0000256" key="2">
    <source>
        <dbReference type="ARBA" id="ARBA00023002"/>
    </source>
</evidence>
<dbReference type="SUPFAM" id="SSF53720">
    <property type="entry name" value="ALDH-like"/>
    <property type="match status" value="1"/>
</dbReference>
<sequence length="491" mass="54266">MSIARSMLQLKSHFPLYLGGKPIFNAGSCFSVKDKYTNKVATIISSATSQQIEEAIMVASESERELRGVPLYERKNILNMIVKKLQERFEEMSQYITVETGKPIKISRVEMLRAIDTFSLASEEVQRLHGYTERYDYSSTNIGVRGRVERFPRGLVSCITPFNFPVNLIAHKIAPAIAVGCPFVVKPSPKTPMSALVLGEILAETSLLKKSWSILPCKNSLAPLFVEDPRIKMVSFTGGLDVGMAIKRSAVNSVSTSLALELGGDAATIIDDYDVDLDKLADTLLFAGMYQSGQSCISLQRLFVHENKYSQILKLLVEKAQKLSIGDPLNVNTMISPLISMDAAIKVEELVQGAIEMGAKCHCGGKRKDSLYYPTILTDVPKESRLAQEEAFGPVIYVAKFKDWKKVIERVNSSRFGLQAGIYTNNVFKIEYAFNNLEVGGVVVNAPCASRADAQPYGGIKDSGFGREGLKSAMEEMTEVKTMIMKNIDKY</sequence>
<dbReference type="GO" id="GO:0008911">
    <property type="term" value="F:lactaldehyde dehydrogenase (NAD+) activity"/>
    <property type="evidence" value="ECO:0007669"/>
    <property type="project" value="TreeGrafter"/>
</dbReference>
<dbReference type="InterPro" id="IPR016161">
    <property type="entry name" value="Ald_DH/histidinol_DH"/>
</dbReference>
<dbReference type="InterPro" id="IPR051020">
    <property type="entry name" value="ALDH-related_metabolic_enz"/>
</dbReference>
<name>A0AAV7ZL19_9EUKA</name>
<dbReference type="Proteomes" id="UP001146793">
    <property type="component" value="Unassembled WGS sequence"/>
</dbReference>
<comment type="caution">
    <text evidence="10">The sequence shown here is derived from an EMBL/GenBank/DDBJ whole genome shotgun (WGS) entry which is preliminary data.</text>
</comment>
<evidence type="ECO:0000256" key="4">
    <source>
        <dbReference type="ARBA" id="ARBA00040853"/>
    </source>
</evidence>
<dbReference type="InterPro" id="IPR016163">
    <property type="entry name" value="Ald_DH_C"/>
</dbReference>
<dbReference type="Gene3D" id="3.40.309.10">
    <property type="entry name" value="Aldehyde Dehydrogenase, Chain A, domain 2"/>
    <property type="match status" value="1"/>
</dbReference>
<evidence type="ECO:0000256" key="6">
    <source>
        <dbReference type="ARBA" id="ARBA00042646"/>
    </source>
</evidence>
<dbReference type="Pfam" id="PF00171">
    <property type="entry name" value="Aldedh"/>
    <property type="match status" value="1"/>
</dbReference>
<evidence type="ECO:0000313" key="10">
    <source>
        <dbReference type="EMBL" id="KAJ3440544.1"/>
    </source>
</evidence>
<keyword evidence="2" id="KW-0560">Oxidoreductase</keyword>
<proteinExistence type="inferred from homology"/>
<dbReference type="PANTHER" id="PTHR42991">
    <property type="entry name" value="ALDEHYDE DEHYDROGENASE"/>
    <property type="match status" value="1"/>
</dbReference>
<dbReference type="InterPro" id="IPR016162">
    <property type="entry name" value="Ald_DH_N"/>
</dbReference>
<gene>
    <name evidence="10" type="ORF">M0812_14212</name>
</gene>
<comment type="catalytic activity">
    <reaction evidence="8">
        <text>D-glyceraldehyde 3-phosphate + NADP(+) + H2O = (2R)-3-phosphoglycerate + NADPH + 2 H(+)</text>
        <dbReference type="Rhea" id="RHEA:14669"/>
        <dbReference type="ChEBI" id="CHEBI:15377"/>
        <dbReference type="ChEBI" id="CHEBI:15378"/>
        <dbReference type="ChEBI" id="CHEBI:57783"/>
        <dbReference type="ChEBI" id="CHEBI:58272"/>
        <dbReference type="ChEBI" id="CHEBI:58349"/>
        <dbReference type="ChEBI" id="CHEBI:59776"/>
        <dbReference type="EC" id="1.2.1.9"/>
    </reaction>
</comment>
<evidence type="ECO:0000256" key="8">
    <source>
        <dbReference type="ARBA" id="ARBA00049186"/>
    </source>
</evidence>
<accession>A0AAV7ZL19</accession>